<name>A0A9P8PXY3_9ASCO</name>
<dbReference type="EMBL" id="JAEUBF010000322">
    <property type="protein sequence ID" value="KAH3679329.1"/>
    <property type="molecule type" value="Genomic_DNA"/>
</dbReference>
<reference evidence="3" key="1">
    <citation type="journal article" date="2021" name="Open Biol.">
        <title>Shared evolutionary footprints suggest mitochondrial oxidative damage underlies multiple complex I losses in fungi.</title>
        <authorList>
            <person name="Schikora-Tamarit M.A."/>
            <person name="Marcet-Houben M."/>
            <person name="Nosek J."/>
            <person name="Gabaldon T."/>
        </authorList>
    </citation>
    <scope>NUCLEOTIDE SEQUENCE</scope>
    <source>
        <strain evidence="3">CBS6341</strain>
    </source>
</reference>
<evidence type="ECO:0000256" key="2">
    <source>
        <dbReference type="SAM" id="MobiDB-lite"/>
    </source>
</evidence>
<dbReference type="Proteomes" id="UP000769528">
    <property type="component" value="Unassembled WGS sequence"/>
</dbReference>
<feature type="compositionally biased region" description="Basic and acidic residues" evidence="2">
    <location>
        <begin position="121"/>
        <end position="141"/>
    </location>
</feature>
<sequence>MSGKNNIMSSKVLGMKFMKQAEIREEEKEIEEKQTKLKDLSEWRTPSAQILKERFQNQSKLNSVGFTSIKSVQGSNVVVGRKIFGAKEESKTPTKKSKNTSLDEIPGVNVEDDESDDDDVAIEKLWKESQDDRSVKKDKFKSNRTKRNVNDSPKRSSKKRKSQP</sequence>
<gene>
    <name evidence="3" type="ORF">WICMUC_001069</name>
</gene>
<evidence type="ECO:0000313" key="3">
    <source>
        <dbReference type="EMBL" id="KAH3679329.1"/>
    </source>
</evidence>
<proteinExistence type="predicted"/>
<accession>A0A9P8PXY3</accession>
<evidence type="ECO:0008006" key="5">
    <source>
        <dbReference type="Google" id="ProtNLM"/>
    </source>
</evidence>
<organism evidence="3 4">
    <name type="scientific">Wickerhamomyces mucosus</name>
    <dbReference type="NCBI Taxonomy" id="1378264"/>
    <lineage>
        <taxon>Eukaryota</taxon>
        <taxon>Fungi</taxon>
        <taxon>Dikarya</taxon>
        <taxon>Ascomycota</taxon>
        <taxon>Saccharomycotina</taxon>
        <taxon>Saccharomycetes</taxon>
        <taxon>Phaffomycetales</taxon>
        <taxon>Wickerhamomycetaceae</taxon>
        <taxon>Wickerhamomyces</taxon>
    </lineage>
</organism>
<reference evidence="3" key="2">
    <citation type="submission" date="2021-01" db="EMBL/GenBank/DDBJ databases">
        <authorList>
            <person name="Schikora-Tamarit M.A."/>
        </authorList>
    </citation>
    <scope>NUCLEOTIDE SEQUENCE</scope>
    <source>
        <strain evidence="3">CBS6341</strain>
    </source>
</reference>
<keyword evidence="1" id="KW-0175">Coiled coil</keyword>
<feature type="coiled-coil region" evidence="1">
    <location>
        <begin position="16"/>
        <end position="43"/>
    </location>
</feature>
<evidence type="ECO:0000313" key="4">
    <source>
        <dbReference type="Proteomes" id="UP000769528"/>
    </source>
</evidence>
<protein>
    <recommendedName>
        <fullName evidence="5">M-phase phosphoprotein 6</fullName>
    </recommendedName>
</protein>
<dbReference type="Pfam" id="PF10175">
    <property type="entry name" value="MPP6"/>
    <property type="match status" value="1"/>
</dbReference>
<comment type="caution">
    <text evidence="3">The sequence shown here is derived from an EMBL/GenBank/DDBJ whole genome shotgun (WGS) entry which is preliminary data.</text>
</comment>
<dbReference type="AlphaFoldDB" id="A0A9P8PXY3"/>
<feature type="compositionally biased region" description="Basic residues" evidence="2">
    <location>
        <begin position="155"/>
        <end position="164"/>
    </location>
</feature>
<feature type="compositionally biased region" description="Acidic residues" evidence="2">
    <location>
        <begin position="110"/>
        <end position="120"/>
    </location>
</feature>
<dbReference type="OrthoDB" id="4084022at2759"/>
<keyword evidence="4" id="KW-1185">Reference proteome</keyword>
<feature type="region of interest" description="Disordered" evidence="2">
    <location>
        <begin position="84"/>
        <end position="164"/>
    </location>
</feature>
<evidence type="ECO:0000256" key="1">
    <source>
        <dbReference type="SAM" id="Coils"/>
    </source>
</evidence>